<proteinExistence type="predicted"/>
<organism evidence="2 3">
    <name type="scientific">Vitrella brassicaformis (strain CCMP3155)</name>
    <dbReference type="NCBI Taxonomy" id="1169540"/>
    <lineage>
        <taxon>Eukaryota</taxon>
        <taxon>Sar</taxon>
        <taxon>Alveolata</taxon>
        <taxon>Colpodellida</taxon>
        <taxon>Vitrellaceae</taxon>
        <taxon>Vitrella</taxon>
    </lineage>
</organism>
<dbReference type="EMBL" id="CDMY01000897">
    <property type="protein sequence ID" value="CEM36627.1"/>
    <property type="molecule type" value="Genomic_DNA"/>
</dbReference>
<dbReference type="Proteomes" id="UP000041254">
    <property type="component" value="Unassembled WGS sequence"/>
</dbReference>
<feature type="compositionally biased region" description="Acidic residues" evidence="1">
    <location>
        <begin position="288"/>
        <end position="297"/>
    </location>
</feature>
<evidence type="ECO:0000313" key="2">
    <source>
        <dbReference type="EMBL" id="CEM36627.1"/>
    </source>
</evidence>
<feature type="region of interest" description="Disordered" evidence="1">
    <location>
        <begin position="274"/>
        <end position="297"/>
    </location>
</feature>
<reference evidence="2 3" key="1">
    <citation type="submission" date="2014-11" db="EMBL/GenBank/DDBJ databases">
        <authorList>
            <person name="Zhu J."/>
            <person name="Qi W."/>
            <person name="Song R."/>
        </authorList>
    </citation>
    <scope>NUCLEOTIDE SEQUENCE [LARGE SCALE GENOMIC DNA]</scope>
</reference>
<name>A0A0G4GZE3_VITBC</name>
<dbReference type="AlphaFoldDB" id="A0A0G4GZE3"/>
<gene>
    <name evidence="2" type="ORF">Vbra_19184</name>
</gene>
<dbReference type="VEuPathDB" id="CryptoDB:Vbra_19184"/>
<evidence type="ECO:0000313" key="3">
    <source>
        <dbReference type="Proteomes" id="UP000041254"/>
    </source>
</evidence>
<sequence length="297" mass="33083">MVSLGGVYNAGFYANEERVTGFHVPEEADVAEPRSISKEELDNLAGRVARYCLYKVPHIIRHDELKDAVLQDRGNSPRGHLDAAIKRGRTWLEQGLALTIVDLDKHTPKITNEIKTGGGVLASEVSGKRYVVVSCFSNPKHASALVTKDSDHLARGFFISCLMVPWMYRGLAPLKFSEVKEALVKLKREDFFQVEDGAKEPQVAKALNHLRKLNLVRVSTDQAPGAGGHAPPQSKEQELHYTDDMWLHPGPRFEVESKHLFESIAESLNDRFGLEGESEVPDRMDQAQDQDVDMADG</sequence>
<dbReference type="InParanoid" id="A0A0G4GZE3"/>
<evidence type="ECO:0000256" key="1">
    <source>
        <dbReference type="SAM" id="MobiDB-lite"/>
    </source>
</evidence>
<keyword evidence="3" id="KW-1185">Reference proteome</keyword>
<protein>
    <submittedName>
        <fullName evidence="2">Uncharacterized protein</fullName>
    </submittedName>
</protein>
<feature type="compositionally biased region" description="Basic and acidic residues" evidence="1">
    <location>
        <begin position="274"/>
        <end position="286"/>
    </location>
</feature>
<accession>A0A0G4GZE3</accession>